<evidence type="ECO:0000259" key="2">
    <source>
        <dbReference type="Pfam" id="PF25547"/>
    </source>
</evidence>
<keyword evidence="4" id="KW-1185">Reference proteome</keyword>
<comment type="caution">
    <text evidence="3">The sequence shown here is derived from an EMBL/GenBank/DDBJ whole genome shotgun (WGS) entry which is preliminary data.</text>
</comment>
<dbReference type="EMBL" id="QZVT01000001">
    <property type="protein sequence ID" value="RJT83214.1"/>
    <property type="molecule type" value="Genomic_DNA"/>
</dbReference>
<reference evidence="3 4" key="1">
    <citation type="submission" date="2018-09" db="EMBL/GenBank/DDBJ databases">
        <title>Novel species of Arthrobacter.</title>
        <authorList>
            <person name="Liu Q."/>
            <person name="Xin Y.-H."/>
        </authorList>
    </citation>
    <scope>NUCLEOTIDE SEQUENCE [LARGE SCALE GENOMIC DNA]</scope>
    <source>
        <strain evidence="3 4">Hz2</strain>
    </source>
</reference>
<feature type="domain" description="Outer membrane channel protein CpnT-like N-terminal" evidence="2">
    <location>
        <begin position="136"/>
        <end position="256"/>
    </location>
</feature>
<proteinExistence type="predicted"/>
<protein>
    <recommendedName>
        <fullName evidence="2">Outer membrane channel protein CpnT-like N-terminal domain-containing protein</fullName>
    </recommendedName>
</protein>
<name>A0A3A5MJ19_9MICC</name>
<feature type="region of interest" description="Disordered" evidence="1">
    <location>
        <begin position="459"/>
        <end position="502"/>
    </location>
</feature>
<dbReference type="Proteomes" id="UP000272560">
    <property type="component" value="Unassembled WGS sequence"/>
</dbReference>
<gene>
    <name evidence="3" type="ORF">D6T63_01830</name>
</gene>
<sequence>MGRVSVLKVDTDRYAEAAGLEDAAGRGIADAVAAASSTLERTAGMAGWDAMGSGWAASYDPAAREVLDACRELALASSDTSRALSVAAGNYVEAEHVASMGLSALIIPFVPAALPETYGSALPSAADGSPGWPPPCWDIVAGIAGVVWPAGDPDVLRRAGTTWTRLASDLEAGITGPSTSARDTVQGLLSRDLTVFRERSTATRDYGYQIAQASREIAGGCVSLADAIGTAHEELIDETRSFAAECALLAGVGIALGFVTLGGSAAITSLVGAARAAQMVARVHEVLSRLVVVARSVAVIATRLPGAGRLTAGLHSLSKASAALSSRTQPARQALSSVSGHNAFSDQRSRLAPAIRIVRPLGAVGIKVLDSTAVSVALSNPARLALDLLPLAARGTALRSVVMKGSASDQIFAMLRNKGLGTSPLIPAVEAAIRTKDRVGTATEMAALPTTIRARYAPRRITSQSLADSGPGRLTAARGSPANDPTVAPTRVPRTSHPATSQ</sequence>
<accession>A0A3A5MJ19</accession>
<dbReference type="InterPro" id="IPR057746">
    <property type="entry name" value="CpnT-like_N"/>
</dbReference>
<evidence type="ECO:0000313" key="4">
    <source>
        <dbReference type="Proteomes" id="UP000272560"/>
    </source>
</evidence>
<evidence type="ECO:0000313" key="3">
    <source>
        <dbReference type="EMBL" id="RJT83214.1"/>
    </source>
</evidence>
<dbReference type="Pfam" id="PF25547">
    <property type="entry name" value="WXG100_2"/>
    <property type="match status" value="1"/>
</dbReference>
<dbReference type="AlphaFoldDB" id="A0A3A5MJ19"/>
<organism evidence="3 4">
    <name type="scientific">Arthrobacter cheniae</name>
    <dbReference type="NCBI Taxonomy" id="1258888"/>
    <lineage>
        <taxon>Bacteria</taxon>
        <taxon>Bacillati</taxon>
        <taxon>Actinomycetota</taxon>
        <taxon>Actinomycetes</taxon>
        <taxon>Micrococcales</taxon>
        <taxon>Micrococcaceae</taxon>
        <taxon>Arthrobacter</taxon>
    </lineage>
</organism>
<evidence type="ECO:0000256" key="1">
    <source>
        <dbReference type="SAM" id="MobiDB-lite"/>
    </source>
</evidence>